<dbReference type="Pfam" id="PF00501">
    <property type="entry name" value="AMP-binding"/>
    <property type="match status" value="1"/>
</dbReference>
<evidence type="ECO:0000256" key="3">
    <source>
        <dbReference type="ARBA" id="ARBA00022741"/>
    </source>
</evidence>
<dbReference type="GO" id="GO:0031177">
    <property type="term" value="F:phosphopantetheine binding"/>
    <property type="evidence" value="ECO:0007669"/>
    <property type="project" value="UniProtKB-UniRule"/>
</dbReference>
<dbReference type="NCBIfam" id="TIGR01746">
    <property type="entry name" value="Thioester-redct"/>
    <property type="match status" value="1"/>
</dbReference>
<gene>
    <name evidence="5" type="primary">car</name>
    <name evidence="7" type="ORF">MHIP_42680</name>
</gene>
<keyword evidence="5" id="KW-0521">NADP</keyword>
<feature type="binding site" evidence="5">
    <location>
        <position position="296"/>
    </location>
    <ligand>
        <name>AMP</name>
        <dbReference type="ChEBI" id="CHEBI:456215"/>
    </ligand>
</feature>
<keyword evidence="3 5" id="KW-0547">Nucleotide-binding</keyword>
<feature type="binding site" evidence="5">
    <location>
        <position position="605"/>
    </location>
    <ligand>
        <name>AMP</name>
        <dbReference type="ChEBI" id="CHEBI:456215"/>
    </ligand>
</feature>
<dbReference type="EC" id="1.2.1.-" evidence="5"/>
<dbReference type="InterPro" id="IPR010080">
    <property type="entry name" value="Thioester_reductase-like_dom"/>
</dbReference>
<dbReference type="Pfam" id="PF07993">
    <property type="entry name" value="NAD_binding_4"/>
    <property type="match status" value="1"/>
</dbReference>
<feature type="binding site" evidence="5">
    <location>
        <position position="804"/>
    </location>
    <ligand>
        <name>NADP(+)</name>
        <dbReference type="ChEBI" id="CHEBI:58349"/>
    </ligand>
</feature>
<comment type="caution">
    <text evidence="7">The sequence shown here is derived from an EMBL/GenBank/DDBJ whole genome shotgun (WGS) entry which is preliminary data.</text>
</comment>
<comment type="caution">
    <text evidence="5">Lacks conserved residue(s) required for the propagation of feature annotation.</text>
</comment>
<dbReference type="Gene3D" id="3.40.50.720">
    <property type="entry name" value="NAD(P)-binding Rossmann-like Domain"/>
    <property type="match status" value="1"/>
</dbReference>
<keyword evidence="5" id="KW-0560">Oxidoreductase</keyword>
<feature type="domain" description="Carrier" evidence="6">
    <location>
        <begin position="641"/>
        <end position="719"/>
    </location>
</feature>
<feature type="modified residue" description="O-(pantetheine 4'-phosphoryl)serine" evidence="5">
    <location>
        <position position="678"/>
    </location>
</feature>
<feature type="binding site" evidence="5">
    <location>
        <position position="411"/>
    </location>
    <ligand>
        <name>AMP</name>
        <dbReference type="ChEBI" id="CHEBI:456215"/>
    </ligand>
</feature>
<dbReference type="InterPro" id="IPR036291">
    <property type="entry name" value="NAD(P)-bd_dom_sf"/>
</dbReference>
<dbReference type="PROSITE" id="PS00455">
    <property type="entry name" value="AMP_BINDING"/>
    <property type="match status" value="1"/>
</dbReference>
<dbReference type="SUPFAM" id="SSF47336">
    <property type="entry name" value="ACP-like"/>
    <property type="match status" value="1"/>
</dbReference>
<organism evidence="7 8">
    <name type="scientific">Mycolicibacterium hippocampi</name>
    <dbReference type="NCBI Taxonomy" id="659824"/>
    <lineage>
        <taxon>Bacteria</taxon>
        <taxon>Bacillati</taxon>
        <taxon>Actinomycetota</taxon>
        <taxon>Actinomycetes</taxon>
        <taxon>Mycobacteriales</taxon>
        <taxon>Mycobacteriaceae</taxon>
        <taxon>Mycolicibacterium</taxon>
    </lineage>
</organism>
<comment type="catalytic activity">
    <reaction evidence="5">
        <text>a carboxylate + ATP + NADPH + H(+) = an aldehyde + AMP + diphosphate + NADP(+)</text>
        <dbReference type="Rhea" id="RHEA:50916"/>
        <dbReference type="ChEBI" id="CHEBI:15378"/>
        <dbReference type="ChEBI" id="CHEBI:17478"/>
        <dbReference type="ChEBI" id="CHEBI:29067"/>
        <dbReference type="ChEBI" id="CHEBI:30616"/>
        <dbReference type="ChEBI" id="CHEBI:33019"/>
        <dbReference type="ChEBI" id="CHEBI:57783"/>
        <dbReference type="ChEBI" id="CHEBI:58349"/>
        <dbReference type="ChEBI" id="CHEBI:456215"/>
    </reaction>
</comment>
<dbReference type="PANTHER" id="PTHR43272">
    <property type="entry name" value="LONG-CHAIN-FATTY-ACID--COA LIGASE"/>
    <property type="match status" value="1"/>
</dbReference>
<evidence type="ECO:0000259" key="6">
    <source>
        <dbReference type="PROSITE" id="PS50075"/>
    </source>
</evidence>
<dbReference type="SMART" id="SM00823">
    <property type="entry name" value="PKS_PP"/>
    <property type="match status" value="1"/>
</dbReference>
<protein>
    <recommendedName>
        <fullName evidence="5">Carboxylic acid reductase</fullName>
        <shortName evidence="5">CAR</shortName>
        <ecNumber evidence="5">1.2.1.-</ecNumber>
    </recommendedName>
    <alternativeName>
        <fullName evidence="5">ATP/NADPH-dependent carboxylic acid reductase</fullName>
    </alternativeName>
</protein>
<feature type="binding site" evidence="5">
    <location>
        <position position="950"/>
    </location>
    <ligand>
        <name>NADP(+)</name>
        <dbReference type="ChEBI" id="CHEBI:58349"/>
    </ligand>
</feature>
<dbReference type="InterPro" id="IPR042099">
    <property type="entry name" value="ANL_N_sf"/>
</dbReference>
<dbReference type="Gene3D" id="1.10.1200.10">
    <property type="entry name" value="ACP-like"/>
    <property type="match status" value="1"/>
</dbReference>
<feature type="binding site" evidence="5">
    <location>
        <position position="484"/>
    </location>
    <ligand>
        <name>AMP</name>
        <dbReference type="ChEBI" id="CHEBI:456215"/>
    </ligand>
</feature>
<dbReference type="GO" id="GO:0004467">
    <property type="term" value="F:long-chain fatty acid-CoA ligase activity"/>
    <property type="evidence" value="ECO:0007669"/>
    <property type="project" value="TreeGrafter"/>
</dbReference>
<keyword evidence="8" id="KW-1185">Reference proteome</keyword>
<dbReference type="InterPro" id="IPR020845">
    <property type="entry name" value="AMP-binding_CS"/>
</dbReference>
<dbReference type="InterPro" id="IPR013120">
    <property type="entry name" value="FAR_NAD-bd"/>
</dbReference>
<dbReference type="AlphaFoldDB" id="A0A7I9ZRY4"/>
<sequence>MLVDGESEKLARKVSHLLANDPQFVASLPDRVVCEAIVDRDIGWVELMRTVATGYADRPALGQRATELVAAADGRRCLQVLPRFDTITYAELWSRVTATAAALADGFARSGDRIATLGFCSVDYTTIDMAVPMLGGVSVPLHAGAPAGQLLTIVEEAQPSVIACSAEHLDTAVTIALDGPAPNLVIVFDYDPEVDDHSEAQEACRRRLAEAGSSVVLETLAQAIDRGAGVPTPPDPAPDGDRLAVIVYTSGSSGSPKGAMHSESLAKSAWTATAAVLVERGFALPAITLNYMPMSHTAGRAMLYATLGSGGIAYFAGRSDLSTILDDLALVRPTQLNFVPRVWEMVYSQFTKERQRRADDDDETILADLRTRVLGGRFITALTGSAPISDELAEWVERLLDSHLMNALGATESGSVVIDGKVQKPPVIDYKLADVPELGYFSTDRPHPRGELLIKSRTLFSGYYKRAEITADVFDEDGFFRTGDVVAETGPDEVRFVDRRNNVIKLSQGEFVTVSKLEALFINCRAVEQIYVYGNSERSYLLAVVVPSDAARSQAPISELKPLILRSLREAARSAKLEPYEIPRDILVELEPFTLDNGLLGGVRKPSRPNLKKRYSEPLEQLYAEHAEAEGARLAELRAEAHLRPAAHTVCAVASALLGTAIEEVPADAHFSGLGGDSLSALTFANQLASIFELDVPVGTIISPASDMQSIADYIETHRLSTTSGTTFESVHGPAVTEVDAGDLTLDKFIDVVTIEGARTLEDPHSEVRTVLLTGATGYLGRYLLLDWLSRMESAGGKVICLIRAKDDASARGRLDDVFDSGDPALLQRYGALASERLEVLAGDKSEANLGLDAVIWERLAETVDLIVDPAALVNHMLPYRQLFGPNVVGTAELIKLALSIRQKPIAFVSSVGVGAAIPFGQFNEDADVRRVGQIRRLDDNYATGYATSKWAGEVLLRQAHDLCGLPVTVFRCDMIMADPRYRGQLNLPDMVTRLILSIGATGLAPESFYLRDADGGRPRAHFDGLSVDFVADAVSTLTVTAWGDFEGFRTFHVVNPHDDGVGLDTFVDWMVDYGVHVERIDDYVQWLERFEIALRNLPEKQRQASLLPLLASYRHPQPPVRGSFAPTDRFRTAVSKAGIGVDGEIPGIDRSIIEKYVSDLECLGLLTAASRVISRPSID</sequence>
<dbReference type="HAMAP" id="MF_02247">
    <property type="entry name" value="Carbox_acid_reduct"/>
    <property type="match status" value="1"/>
</dbReference>
<feature type="binding site" evidence="5">
    <location>
        <position position="946"/>
    </location>
    <ligand>
        <name>NADP(+)</name>
        <dbReference type="ChEBI" id="CHEBI:58349"/>
    </ligand>
</feature>
<dbReference type="CDD" id="cd05235">
    <property type="entry name" value="SDR_e1"/>
    <property type="match status" value="1"/>
</dbReference>
<keyword evidence="4 5" id="KW-0067">ATP-binding</keyword>
<dbReference type="SUPFAM" id="SSF51735">
    <property type="entry name" value="NAD(P)-binding Rossmann-fold domains"/>
    <property type="match status" value="1"/>
</dbReference>
<dbReference type="RefSeq" id="WP_163891683.1">
    <property type="nucleotide sequence ID" value="NZ_BLLB01000002.1"/>
</dbReference>
<comment type="domain">
    <text evidence="5">The N-terminal domain likely catalyzes substrate activation by formation of an initial acyl-AMP intermediate, the central region contains the phosphopantetheine attachment site, and the C-terminal domain catalyzes the reduction by NADPH of the intermediate thioester formed from the attack of the phosphopantetheine thiol at the carbonyl carbon of acyl-AMP.</text>
</comment>
<dbReference type="InterPro" id="IPR046407">
    <property type="entry name" value="CAR"/>
</dbReference>
<dbReference type="InterPro" id="IPR020806">
    <property type="entry name" value="PKS_PP-bd"/>
</dbReference>
<evidence type="ECO:0000256" key="1">
    <source>
        <dbReference type="ARBA" id="ARBA00022450"/>
    </source>
</evidence>
<name>A0A7I9ZRY4_9MYCO</name>
<evidence type="ECO:0000256" key="4">
    <source>
        <dbReference type="ARBA" id="ARBA00022840"/>
    </source>
</evidence>
<evidence type="ECO:0000313" key="8">
    <source>
        <dbReference type="Proteomes" id="UP000465304"/>
    </source>
</evidence>
<proteinExistence type="inferred from homology"/>
<dbReference type="PROSITE" id="PS50075">
    <property type="entry name" value="CARRIER"/>
    <property type="match status" value="1"/>
</dbReference>
<feature type="binding site" evidence="5">
    <location>
        <begin position="844"/>
        <end position="845"/>
    </location>
    <ligand>
        <name>NADP(+)</name>
        <dbReference type="ChEBI" id="CHEBI:58349"/>
    </ligand>
</feature>
<dbReference type="InterPro" id="IPR009081">
    <property type="entry name" value="PP-bd_ACP"/>
</dbReference>
<feature type="binding site" evidence="5">
    <location>
        <position position="814"/>
    </location>
    <ligand>
        <name>NADP(+)</name>
        <dbReference type="ChEBI" id="CHEBI:58349"/>
    </ligand>
</feature>
<dbReference type="GO" id="GO:0016620">
    <property type="term" value="F:oxidoreductase activity, acting on the aldehyde or oxo group of donors, NAD or NADP as acceptor"/>
    <property type="evidence" value="ECO:0007669"/>
    <property type="project" value="UniProtKB-UniRule"/>
</dbReference>
<keyword evidence="2 5" id="KW-0597">Phosphoprotein</keyword>
<dbReference type="EMBL" id="BLLB01000002">
    <property type="protein sequence ID" value="GFH03785.1"/>
    <property type="molecule type" value="Genomic_DNA"/>
</dbReference>
<comment type="similarity">
    <text evidence="5">Belongs to the ATP-dependent AMP-binding enzyme family. Carboxylic acid reductase subfamily.</text>
</comment>
<dbReference type="NCBIfam" id="NF041592">
    <property type="entry name" value="carboxyl_red"/>
    <property type="match status" value="1"/>
</dbReference>
<comment type="function">
    <text evidence="5">Catalyzes the ATP- and NADPH-dependent reduction of carboxylic acids to the corresponding aldehydes.</text>
</comment>
<dbReference type="Gene3D" id="3.40.50.12780">
    <property type="entry name" value="N-terminal domain of ligase-like"/>
    <property type="match status" value="1"/>
</dbReference>
<feature type="binding site" evidence="5">
    <location>
        <begin position="870"/>
        <end position="872"/>
    </location>
    <ligand>
        <name>NADP(+)</name>
        <dbReference type="ChEBI" id="CHEBI:58349"/>
    </ligand>
</feature>
<evidence type="ECO:0000256" key="5">
    <source>
        <dbReference type="HAMAP-Rule" id="MF_02247"/>
    </source>
</evidence>
<dbReference type="SUPFAM" id="SSF56801">
    <property type="entry name" value="Acetyl-CoA synthetase-like"/>
    <property type="match status" value="1"/>
</dbReference>
<dbReference type="GO" id="GO:0016020">
    <property type="term" value="C:membrane"/>
    <property type="evidence" value="ECO:0007669"/>
    <property type="project" value="TreeGrafter"/>
</dbReference>
<dbReference type="InterPro" id="IPR000873">
    <property type="entry name" value="AMP-dep_synth/lig_dom"/>
</dbReference>
<dbReference type="Proteomes" id="UP000465304">
    <property type="component" value="Unassembled WGS sequence"/>
</dbReference>
<dbReference type="Pfam" id="PF00550">
    <property type="entry name" value="PP-binding"/>
    <property type="match status" value="1"/>
</dbReference>
<dbReference type="InterPro" id="IPR036736">
    <property type="entry name" value="ACP-like_sf"/>
</dbReference>
<evidence type="ECO:0000313" key="7">
    <source>
        <dbReference type="EMBL" id="GFH03785.1"/>
    </source>
</evidence>
<reference evidence="7 8" key="1">
    <citation type="journal article" date="2019" name="Emerg. Microbes Infect.">
        <title>Comprehensive subspecies identification of 175 nontuberculous mycobacteria species based on 7547 genomic profiles.</title>
        <authorList>
            <person name="Matsumoto Y."/>
            <person name="Kinjo T."/>
            <person name="Motooka D."/>
            <person name="Nabeya D."/>
            <person name="Jung N."/>
            <person name="Uechi K."/>
            <person name="Horii T."/>
            <person name="Iida T."/>
            <person name="Fujita J."/>
            <person name="Nakamura S."/>
        </authorList>
    </citation>
    <scope>NUCLEOTIDE SEQUENCE [LARGE SCALE GENOMIC DNA]</scope>
    <source>
        <strain evidence="7 8">JCM 30996</strain>
    </source>
</reference>
<comment type="cofactor">
    <cofactor evidence="5">
        <name>pantetheine 4'-phosphate</name>
        <dbReference type="ChEBI" id="CHEBI:47942"/>
    </cofactor>
    <text evidence="5">Binds 1 phosphopantetheine covalently.</text>
</comment>
<dbReference type="GO" id="GO:0005524">
    <property type="term" value="F:ATP binding"/>
    <property type="evidence" value="ECO:0007669"/>
    <property type="project" value="UniProtKB-UniRule"/>
</dbReference>
<feature type="binding site" evidence="5">
    <location>
        <position position="910"/>
    </location>
    <ligand>
        <name>NADP(+)</name>
        <dbReference type="ChEBI" id="CHEBI:58349"/>
    </ligand>
</feature>
<accession>A0A7I9ZRY4</accession>
<feature type="binding site" evidence="5">
    <location>
        <position position="505"/>
    </location>
    <ligand>
        <name>AMP</name>
        <dbReference type="ChEBI" id="CHEBI:456215"/>
    </ligand>
</feature>
<feature type="binding site" evidence="5">
    <location>
        <begin position="777"/>
        <end position="780"/>
    </location>
    <ligand>
        <name>NADP(+)</name>
        <dbReference type="ChEBI" id="CHEBI:58349"/>
    </ligand>
</feature>
<feature type="binding site" evidence="5">
    <location>
        <position position="385"/>
    </location>
    <ligand>
        <name>AMP</name>
        <dbReference type="ChEBI" id="CHEBI:456215"/>
    </ligand>
</feature>
<keyword evidence="1 5" id="KW-0596">Phosphopantetheine</keyword>
<dbReference type="GO" id="GO:0050661">
    <property type="term" value="F:NADP binding"/>
    <property type="evidence" value="ECO:0007669"/>
    <property type="project" value="UniProtKB-UniRule"/>
</dbReference>
<evidence type="ECO:0000256" key="2">
    <source>
        <dbReference type="ARBA" id="ARBA00022553"/>
    </source>
</evidence>
<dbReference type="PANTHER" id="PTHR43272:SF33">
    <property type="entry name" value="AMP-BINDING DOMAIN-CONTAINING PROTEIN-RELATED"/>
    <property type="match status" value="1"/>
</dbReference>